<accession>A0AAU6PXK4</accession>
<name>A0AAU6PXK4_9CAUD</name>
<organism evidence="1">
    <name type="scientific">Escherichia phage ETEP102</name>
    <dbReference type="NCBI Taxonomy" id="3117680"/>
    <lineage>
        <taxon>Viruses</taxon>
        <taxon>Duplodnaviria</taxon>
        <taxon>Heunggongvirae</taxon>
        <taxon>Uroviricota</taxon>
        <taxon>Caudoviricetes</taxon>
    </lineage>
</organism>
<evidence type="ECO:0000313" key="1">
    <source>
        <dbReference type="EMBL" id="WYD65342.1"/>
    </source>
</evidence>
<dbReference type="EMBL" id="OR979723">
    <property type="protein sequence ID" value="WYD65342.1"/>
    <property type="molecule type" value="Genomic_DNA"/>
</dbReference>
<evidence type="ECO:0008006" key="2">
    <source>
        <dbReference type="Google" id="ProtNLM"/>
    </source>
</evidence>
<proteinExistence type="predicted"/>
<reference evidence="1" key="1">
    <citation type="submission" date="2023-12" db="EMBL/GenBank/DDBJ databases">
        <title>Determinants of phage host range in porcine enterotoxigenic Escherichia coli.</title>
        <authorList>
            <person name="Gambino M."/>
            <person name="Broensted L."/>
        </authorList>
    </citation>
    <scope>NUCLEOTIDE SEQUENCE</scope>
</reference>
<gene>
    <name evidence="1" type="ORF">ETEP102_77</name>
</gene>
<protein>
    <recommendedName>
        <fullName evidence="2">Phage protein</fullName>
    </recommendedName>
</protein>
<sequence>MKIRCTNVITSTDKKVLTPFVKGSVYDAEPLIINGKTIPNEWLINGAERPHKHDSGWVAIAGWKVGMFIPGIATFDEVKDA</sequence>